<reference evidence="2 3" key="1">
    <citation type="submission" date="2014-11" db="EMBL/GenBank/DDBJ databases">
        <authorList>
            <person name="Zhu J."/>
            <person name="Qi W."/>
            <person name="Song R."/>
        </authorList>
    </citation>
    <scope>NUCLEOTIDE SEQUENCE [LARGE SCALE GENOMIC DNA]</scope>
</reference>
<name>A0A0G4ELM5_VITBC</name>
<protein>
    <submittedName>
        <fullName evidence="2">Uncharacterized protein</fullName>
    </submittedName>
</protein>
<proteinExistence type="predicted"/>
<evidence type="ECO:0000256" key="1">
    <source>
        <dbReference type="SAM" id="MobiDB-lite"/>
    </source>
</evidence>
<dbReference type="InParanoid" id="A0A0G4ELM5"/>
<organism evidence="2 3">
    <name type="scientific">Vitrella brassicaformis (strain CCMP3155)</name>
    <dbReference type="NCBI Taxonomy" id="1169540"/>
    <lineage>
        <taxon>Eukaryota</taxon>
        <taxon>Sar</taxon>
        <taxon>Alveolata</taxon>
        <taxon>Colpodellida</taxon>
        <taxon>Vitrellaceae</taxon>
        <taxon>Vitrella</taxon>
    </lineage>
</organism>
<feature type="compositionally biased region" description="Basic residues" evidence="1">
    <location>
        <begin position="330"/>
        <end position="340"/>
    </location>
</feature>
<evidence type="ECO:0000313" key="3">
    <source>
        <dbReference type="Proteomes" id="UP000041254"/>
    </source>
</evidence>
<feature type="compositionally biased region" description="Low complexity" evidence="1">
    <location>
        <begin position="294"/>
        <end position="307"/>
    </location>
</feature>
<keyword evidence="3" id="KW-1185">Reference proteome</keyword>
<dbReference type="VEuPathDB" id="CryptoDB:Vbra_12366"/>
<sequence>MHPAGRYRLYSGLFAPTALKESLFKESDGLLQSIRQSCADKSKPLPDARLYGLNTCAKFIWRCGRDAGLQHHMPAILRSGFGLFQKDESKRVKRAALYLMLEVIKCNARCGSPLSAQEMEIDKHIGRLMEELKSFRTKMGPQAQGALYALFAGMIDLYDNHFSPQQLRDIASTIKTVMESSMSNLSKGFEPSLIEGVMKGLESLLHRHADAFFPADQPDHESRQRLYTFIEGTANYVQGSGGSLAPMKAAMSVLRRHAQLFRGQLLAELRAVPAYRNKRQEERLAAREAAKQANAGEAAAAAEGQPADWQLKRHTAGPQPDTDTQSNRQAGRRTRQCLNT</sequence>
<accession>A0A0G4ELM5</accession>
<dbReference type="Proteomes" id="UP000041254">
    <property type="component" value="Unassembled WGS sequence"/>
</dbReference>
<dbReference type="EMBL" id="CDMY01000259">
    <property type="protein sequence ID" value="CEL97919.1"/>
    <property type="molecule type" value="Genomic_DNA"/>
</dbReference>
<gene>
    <name evidence="2" type="ORF">Vbra_12366</name>
</gene>
<feature type="region of interest" description="Disordered" evidence="1">
    <location>
        <begin position="294"/>
        <end position="340"/>
    </location>
</feature>
<evidence type="ECO:0000313" key="2">
    <source>
        <dbReference type="EMBL" id="CEL97919.1"/>
    </source>
</evidence>
<dbReference type="AlphaFoldDB" id="A0A0G4ELM5"/>